<dbReference type="Pfam" id="PF23598">
    <property type="entry name" value="LRR_14"/>
    <property type="match status" value="1"/>
</dbReference>
<dbReference type="InterPro" id="IPR055414">
    <property type="entry name" value="LRR_R13L4/SHOC2-like"/>
</dbReference>
<evidence type="ECO:0000259" key="7">
    <source>
        <dbReference type="Pfam" id="PF23598"/>
    </source>
</evidence>
<dbReference type="Pfam" id="PF00931">
    <property type="entry name" value="NB-ARC"/>
    <property type="match status" value="1"/>
</dbReference>
<dbReference type="Gene3D" id="1.10.8.430">
    <property type="entry name" value="Helical domain of apoptotic protease-activating factors"/>
    <property type="match status" value="1"/>
</dbReference>
<proteinExistence type="inferred from homology"/>
<dbReference type="InterPro" id="IPR042197">
    <property type="entry name" value="Apaf_helical"/>
</dbReference>
<name>A0A5B7C093_DAVIN</name>
<evidence type="ECO:0000313" key="8">
    <source>
        <dbReference type="EMBL" id="MPA74307.1"/>
    </source>
</evidence>
<dbReference type="Gene3D" id="1.10.10.10">
    <property type="entry name" value="Winged helix-like DNA-binding domain superfamily/Winged helix DNA-binding domain"/>
    <property type="match status" value="1"/>
</dbReference>
<protein>
    <submittedName>
        <fullName evidence="8">Putative disease resistance protein RPM1-like</fullName>
    </submittedName>
</protein>
<evidence type="ECO:0000256" key="2">
    <source>
        <dbReference type="ARBA" id="ARBA00022614"/>
    </source>
</evidence>
<dbReference type="Gene3D" id="3.80.10.10">
    <property type="entry name" value="Ribonuclease Inhibitor"/>
    <property type="match status" value="2"/>
</dbReference>
<dbReference type="PRINTS" id="PR00364">
    <property type="entry name" value="DISEASERSIST"/>
</dbReference>
<dbReference type="InterPro" id="IPR032675">
    <property type="entry name" value="LRR_dom_sf"/>
</dbReference>
<dbReference type="PANTHER" id="PTHR23155">
    <property type="entry name" value="DISEASE RESISTANCE PROTEIN RP"/>
    <property type="match status" value="1"/>
</dbReference>
<dbReference type="Gene3D" id="3.40.50.300">
    <property type="entry name" value="P-loop containing nucleotide triphosphate hydrolases"/>
    <property type="match status" value="1"/>
</dbReference>
<dbReference type="SUPFAM" id="SSF52058">
    <property type="entry name" value="L domain-like"/>
    <property type="match status" value="1"/>
</dbReference>
<keyword evidence="3" id="KW-0677">Repeat</keyword>
<feature type="coiled-coil region" evidence="5">
    <location>
        <begin position="77"/>
        <end position="104"/>
    </location>
</feature>
<dbReference type="SUPFAM" id="SSF52540">
    <property type="entry name" value="P-loop containing nucleoside triphosphate hydrolases"/>
    <property type="match status" value="1"/>
</dbReference>
<keyword evidence="4" id="KW-0611">Plant defense</keyword>
<organism evidence="8">
    <name type="scientific">Davidia involucrata</name>
    <name type="common">Dove tree</name>
    <dbReference type="NCBI Taxonomy" id="16924"/>
    <lineage>
        <taxon>Eukaryota</taxon>
        <taxon>Viridiplantae</taxon>
        <taxon>Streptophyta</taxon>
        <taxon>Embryophyta</taxon>
        <taxon>Tracheophyta</taxon>
        <taxon>Spermatophyta</taxon>
        <taxon>Magnoliopsida</taxon>
        <taxon>eudicotyledons</taxon>
        <taxon>Gunneridae</taxon>
        <taxon>Pentapetalae</taxon>
        <taxon>asterids</taxon>
        <taxon>Cornales</taxon>
        <taxon>Nyssaceae</taxon>
        <taxon>Davidia</taxon>
    </lineage>
</organism>
<dbReference type="GO" id="GO:0043531">
    <property type="term" value="F:ADP binding"/>
    <property type="evidence" value="ECO:0007669"/>
    <property type="project" value="InterPro"/>
</dbReference>
<dbReference type="PANTHER" id="PTHR23155:SF1205">
    <property type="entry name" value="DISEASE RESISTANCE PROTEIN RPM1"/>
    <property type="match status" value="1"/>
</dbReference>
<dbReference type="InterPro" id="IPR036388">
    <property type="entry name" value="WH-like_DNA-bd_sf"/>
</dbReference>
<dbReference type="InterPro" id="IPR002182">
    <property type="entry name" value="NB-ARC"/>
</dbReference>
<dbReference type="InterPro" id="IPR027417">
    <property type="entry name" value="P-loop_NTPase"/>
</dbReference>
<feature type="domain" description="Disease resistance R13L4/SHOC-2-like LRR" evidence="7">
    <location>
        <begin position="528"/>
        <end position="829"/>
    </location>
</feature>
<reference evidence="8" key="1">
    <citation type="submission" date="2019-08" db="EMBL/GenBank/DDBJ databases">
        <title>Reference gene set and small RNA set construction with multiple tissues from Davidia involucrata Baill.</title>
        <authorList>
            <person name="Yang H."/>
            <person name="Zhou C."/>
            <person name="Li G."/>
            <person name="Wang J."/>
            <person name="Gao P."/>
            <person name="Wang M."/>
            <person name="Wang R."/>
            <person name="Zhao Y."/>
        </authorList>
    </citation>
    <scope>NUCLEOTIDE SEQUENCE</scope>
    <source>
        <tissue evidence="8">Mixed with DoveR01_LX</tissue>
    </source>
</reference>
<dbReference type="InterPro" id="IPR044974">
    <property type="entry name" value="Disease_R_plants"/>
</dbReference>
<evidence type="ECO:0000259" key="6">
    <source>
        <dbReference type="Pfam" id="PF00931"/>
    </source>
</evidence>
<evidence type="ECO:0000256" key="4">
    <source>
        <dbReference type="ARBA" id="ARBA00022821"/>
    </source>
</evidence>
<evidence type="ECO:0000256" key="5">
    <source>
        <dbReference type="SAM" id="Coils"/>
    </source>
</evidence>
<gene>
    <name evidence="8" type="ORF">Din_043748</name>
</gene>
<feature type="domain" description="NB-ARC" evidence="6">
    <location>
        <begin position="168"/>
        <end position="332"/>
    </location>
</feature>
<dbReference type="AlphaFoldDB" id="A0A5B7C093"/>
<sequence length="859" mass="96997">MKNGNRIVQSEHKVKSMEKCKEIWGMVEVEMFEAMHRLTSLASEYEEEVGSSVEVTDWADSLERCFRKVKIMKGPLLGEMRVMVRVLEEMVDMLENELIAADRSSMCSWFLFHLITERRLPSLNRIARVVNQLHLKMLQMVTDTDPDEDEEKPNRYPDDNGVVGFEGYVTELSQFLVGEAKDTSVFVVGIVGIAGVGKTTLARLVFNASLIKKEFDCRVWIKVHHYRSDVMLDILQQSLGSHVLLNSSGAEEEEMMSEAVRNCLKAKQRVLVVLDDICDIGIWEAIKRVLPDGARVIFTTRDANLHHECRRVVSLGSLSKEKAWSLFCRKAMLKLELEHQERLKLIGQLIVGRCGGLPLAIALIACLLATKKPQPSIWAQVLKQMQLHGSGSLDGVLALAYQDLPWSLKACFIHCSLFPEDVQELPAKKLGRLWLAEGFIRSGTKNELEAGKYELDQLIGRNMIEAGRVGEVETCRLLRPMRSFCTNLLKASPRRLFVSWPQDRDMPSAALISSLHVIGTALNCHPFPFPALGKLKLLRVLDLDHIRIKELPNKMDHLVNLRYLGLRGTGITKFCSSKALLPKLLQTLDIRGTKVTQLPHCINHLSRLQHLYLCSSHTDKVIPLPHEIESLINLRKLVGVKITERLAQGLGALTRLWKFSGGQAKEAISESLCASLNKLTSLHSLAIKCDHLESFNLDTFVNYGKLSKLKLGGQLKKVDRVALMKSLTHIHLWDSMMDQDPLCMLQHLPNLVHLSLCNAYRGRLIRCDPQGFPKLKKLSVVRFRFLQEWGKIEGVAMQSLEELHIAYCPKLGRLPEGLADLDSLQAIQVVEVPLELEGNHRLKFKRIPKLLIVPSPPPL</sequence>
<keyword evidence="5" id="KW-0175">Coiled coil</keyword>
<accession>A0A5B7C093</accession>
<keyword evidence="2" id="KW-0433">Leucine-rich repeat</keyword>
<dbReference type="GO" id="GO:0098542">
    <property type="term" value="P:defense response to other organism"/>
    <property type="evidence" value="ECO:0007669"/>
    <property type="project" value="TreeGrafter"/>
</dbReference>
<comment type="similarity">
    <text evidence="1">Belongs to the disease resistance NB-LRR family.</text>
</comment>
<evidence type="ECO:0000256" key="3">
    <source>
        <dbReference type="ARBA" id="ARBA00022737"/>
    </source>
</evidence>
<evidence type="ECO:0000256" key="1">
    <source>
        <dbReference type="ARBA" id="ARBA00008894"/>
    </source>
</evidence>
<dbReference type="EMBL" id="GHES01043748">
    <property type="protein sequence ID" value="MPA74307.1"/>
    <property type="molecule type" value="Transcribed_RNA"/>
</dbReference>